<dbReference type="AlphaFoldDB" id="A0A132E831"/>
<dbReference type="Proteomes" id="UP000062912">
    <property type="component" value="Unassembled WGS sequence"/>
</dbReference>
<protein>
    <submittedName>
        <fullName evidence="1">Uncharacterized protein</fullName>
    </submittedName>
</protein>
<reference evidence="1" key="1">
    <citation type="submission" date="2015-11" db="EMBL/GenBank/DDBJ databases">
        <title>Expanding the genomic diversity of Burkholderia species for the development of highly accurate diagnostics.</title>
        <authorList>
            <person name="Sahl J."/>
            <person name="Keim P."/>
            <person name="Wagner D."/>
        </authorList>
    </citation>
    <scope>NUCLEOTIDE SEQUENCE [LARGE SCALE GENOMIC DNA]</scope>
    <source>
        <strain evidence="1">MSMB368WGS</strain>
    </source>
</reference>
<organism evidence="1">
    <name type="scientific">Burkholderia pseudomultivorans</name>
    <dbReference type="NCBI Taxonomy" id="1207504"/>
    <lineage>
        <taxon>Bacteria</taxon>
        <taxon>Pseudomonadati</taxon>
        <taxon>Pseudomonadota</taxon>
        <taxon>Betaproteobacteria</taxon>
        <taxon>Burkholderiales</taxon>
        <taxon>Burkholderiaceae</taxon>
        <taxon>Burkholderia</taxon>
        <taxon>Burkholderia cepacia complex</taxon>
    </lineage>
</organism>
<name>A0A132E831_9BURK</name>
<proteinExistence type="predicted"/>
<evidence type="ECO:0000313" key="1">
    <source>
        <dbReference type="EMBL" id="KWF17597.1"/>
    </source>
</evidence>
<comment type="caution">
    <text evidence="1">The sequence shown here is derived from an EMBL/GenBank/DDBJ whole genome shotgun (WGS) entry which is preliminary data.</text>
</comment>
<gene>
    <name evidence="1" type="ORF">WT56_32620</name>
</gene>
<dbReference type="EMBL" id="LPJR01000094">
    <property type="protein sequence ID" value="KWF17597.1"/>
    <property type="molecule type" value="Genomic_DNA"/>
</dbReference>
<accession>A0A132E831</accession>
<sequence length="128" mass="14365">MRCAQLTVVDNEHDRAPIEIAFAAFLWGGVPNTPASGWVRCVGRSRGVFRVALARWSAVRESAVRQADRSALAKRGILGINIRETRLVEMECTRLRVAQHSVDDDTGPRKALFWRAEAREPVRSNEKP</sequence>